<evidence type="ECO:0000313" key="2">
    <source>
        <dbReference type="EMBL" id="KOY14591.1"/>
    </source>
</evidence>
<sequence>MDHRKKALLLGDYTHPDWHPLQGVDAEISRIFHDTMTVQCSENRNMLLQENITGFDVCICYMDDWKGKVSPQQTAGLLSYVSNGGGLVIIHNGISLQNRYELKQMIGAKFLHHPPYAPLEFTVTEESHPVTEGISGFTMEEEPYQFEFGSFAETKVLLEYQSEEGPKPAAWAHRYGVGRIVYLMPGHHVPSFAHETYRQLILQAGKWAARYV</sequence>
<gene>
    <name evidence="2" type="ORF">AMS66_21845</name>
</gene>
<dbReference type="PATRIC" id="fig|1705561.3.peg.4560"/>
<dbReference type="SUPFAM" id="SSF52317">
    <property type="entry name" value="Class I glutamine amidotransferase-like"/>
    <property type="match status" value="1"/>
</dbReference>
<dbReference type="PANTHER" id="PTHR40469">
    <property type="entry name" value="SECRETED GLYCOSYL HYDROLASE"/>
    <property type="match status" value="1"/>
</dbReference>
<evidence type="ECO:0000313" key="3">
    <source>
        <dbReference type="Proteomes" id="UP000037688"/>
    </source>
</evidence>
<proteinExistence type="predicted"/>
<dbReference type="EMBL" id="LITU01000070">
    <property type="protein sequence ID" value="KOY14591.1"/>
    <property type="molecule type" value="Genomic_DNA"/>
</dbReference>
<evidence type="ECO:0000259" key="1">
    <source>
        <dbReference type="Pfam" id="PF06283"/>
    </source>
</evidence>
<dbReference type="AlphaFoldDB" id="A0A0N0UHC6"/>
<keyword evidence="3" id="KW-1185">Reference proteome</keyword>
<protein>
    <submittedName>
        <fullName evidence="2">Glycosyl hydrolase</fullName>
    </submittedName>
</protein>
<comment type="caution">
    <text evidence="2">The sequence shown here is derived from an EMBL/GenBank/DDBJ whole genome shotgun (WGS) entry which is preliminary data.</text>
</comment>
<dbReference type="Pfam" id="PF06283">
    <property type="entry name" value="ThuA"/>
    <property type="match status" value="1"/>
</dbReference>
<keyword evidence="2" id="KW-0378">Hydrolase</keyword>
<dbReference type="Proteomes" id="UP000037688">
    <property type="component" value="Unassembled WGS sequence"/>
</dbReference>
<feature type="domain" description="ThuA-like" evidence="1">
    <location>
        <begin position="34"/>
        <end position="208"/>
    </location>
</feature>
<dbReference type="GO" id="GO:0016787">
    <property type="term" value="F:hydrolase activity"/>
    <property type="evidence" value="ECO:0007669"/>
    <property type="project" value="UniProtKB-KW"/>
</dbReference>
<dbReference type="Gene3D" id="3.40.50.880">
    <property type="match status" value="1"/>
</dbReference>
<dbReference type="PANTHER" id="PTHR40469:SF2">
    <property type="entry name" value="GALACTOSE-BINDING DOMAIN-LIKE SUPERFAMILY PROTEIN"/>
    <property type="match status" value="1"/>
</dbReference>
<name>A0A0N0UHC6_9BACL</name>
<accession>A0A0N0UHC6</accession>
<dbReference type="InterPro" id="IPR029062">
    <property type="entry name" value="Class_I_gatase-like"/>
</dbReference>
<reference evidence="2 3" key="1">
    <citation type="submission" date="2015-08" db="EMBL/GenBank/DDBJ databases">
        <title>Draft genome sequence of cellulolytic and xylanolytic Paenibacillus sp. A59, isolated from a decaying forest soil from Patagonia, Argentina.</title>
        <authorList>
            <person name="Ghio S."/>
            <person name="Caceres A.M."/>
            <person name="Talia P."/>
            <person name="Grasso D."/>
            <person name="Campos E."/>
        </authorList>
    </citation>
    <scope>NUCLEOTIDE SEQUENCE [LARGE SCALE GENOMIC DNA]</scope>
    <source>
        <strain evidence="2 3">A59</strain>
    </source>
</reference>
<dbReference type="InterPro" id="IPR029010">
    <property type="entry name" value="ThuA-like"/>
</dbReference>
<dbReference type="RefSeq" id="WP_053782781.1">
    <property type="nucleotide sequence ID" value="NZ_LITU01000070.1"/>
</dbReference>
<dbReference type="OrthoDB" id="9816308at2"/>
<organism evidence="2 3">
    <name type="scientific">Paenibacillus xylanivorans</name>
    <dbReference type="NCBI Taxonomy" id="1705561"/>
    <lineage>
        <taxon>Bacteria</taxon>
        <taxon>Bacillati</taxon>
        <taxon>Bacillota</taxon>
        <taxon>Bacilli</taxon>
        <taxon>Bacillales</taxon>
        <taxon>Paenibacillaceae</taxon>
        <taxon>Paenibacillus</taxon>
    </lineage>
</organism>